<comment type="caution">
    <text evidence="3">The sequence shown here is derived from an EMBL/GenBank/DDBJ whole genome shotgun (WGS) entry which is preliminary data.</text>
</comment>
<evidence type="ECO:0000256" key="1">
    <source>
        <dbReference type="SAM" id="Phobius"/>
    </source>
</evidence>
<dbReference type="GO" id="GO:0016020">
    <property type="term" value="C:membrane"/>
    <property type="evidence" value="ECO:0007669"/>
    <property type="project" value="InterPro"/>
</dbReference>
<keyword evidence="1" id="KW-1133">Transmembrane helix</keyword>
<dbReference type="InterPro" id="IPR037185">
    <property type="entry name" value="EmrE-like"/>
</dbReference>
<feature type="transmembrane region" description="Helical" evidence="1">
    <location>
        <begin position="122"/>
        <end position="142"/>
    </location>
</feature>
<protein>
    <recommendedName>
        <fullName evidence="2">EamA domain-containing protein</fullName>
    </recommendedName>
</protein>
<dbReference type="EMBL" id="VJMH01006146">
    <property type="protein sequence ID" value="KAF0691387.1"/>
    <property type="molecule type" value="Genomic_DNA"/>
</dbReference>
<organism evidence="3">
    <name type="scientific">Aphanomyces stellatus</name>
    <dbReference type="NCBI Taxonomy" id="120398"/>
    <lineage>
        <taxon>Eukaryota</taxon>
        <taxon>Sar</taxon>
        <taxon>Stramenopiles</taxon>
        <taxon>Oomycota</taxon>
        <taxon>Saprolegniomycetes</taxon>
        <taxon>Saprolegniales</taxon>
        <taxon>Verrucalvaceae</taxon>
        <taxon>Aphanomyces</taxon>
    </lineage>
</organism>
<feature type="transmembrane region" description="Helical" evidence="1">
    <location>
        <begin position="12"/>
        <end position="30"/>
    </location>
</feature>
<feature type="domain" description="EamA" evidence="2">
    <location>
        <begin position="63"/>
        <end position="192"/>
    </location>
</feature>
<feature type="transmembrane region" description="Helical" evidence="1">
    <location>
        <begin position="36"/>
        <end position="58"/>
    </location>
</feature>
<sequence>AANAGYIVQTSLGGYILPLVTVLLGVVVLGEKLRPLQWVAIGIAALGVLIVSIGYGVVPWISFALATTEGIYSLLKKKATLGPLDGVMIETGALFLPSLGYLAATETHGHGAFGHESIGTTLLLLGAGVMATSTLVSFGYAVQRIPLTLIGVLRYVTPTIQVCLAVFFYHEPFSTVNLCGFVLLWIALTLFSYQSYVAHCEASPKTVQVLLLPIYQTKSSYNTMQVNDAKVVYVAQERFIYSPRSQPMARCL</sequence>
<keyword evidence="1" id="KW-0472">Membrane</keyword>
<keyword evidence="1" id="KW-0812">Transmembrane</keyword>
<evidence type="ECO:0000259" key="2">
    <source>
        <dbReference type="Pfam" id="PF00892"/>
    </source>
</evidence>
<reference evidence="3" key="1">
    <citation type="submission" date="2019-06" db="EMBL/GenBank/DDBJ databases">
        <title>Genomics analysis of Aphanomyces spp. identifies a new class of oomycete effector associated with host adaptation.</title>
        <authorList>
            <person name="Gaulin E."/>
        </authorList>
    </citation>
    <scope>NUCLEOTIDE SEQUENCE</scope>
    <source>
        <strain evidence="3">CBS 578.67</strain>
    </source>
</reference>
<name>A0A6A4Y6X1_9STRA</name>
<dbReference type="InterPro" id="IPR000620">
    <property type="entry name" value="EamA_dom"/>
</dbReference>
<proteinExistence type="predicted"/>
<dbReference type="SUPFAM" id="SSF103481">
    <property type="entry name" value="Multidrug resistance efflux transporter EmrE"/>
    <property type="match status" value="2"/>
</dbReference>
<dbReference type="Pfam" id="PF00892">
    <property type="entry name" value="EamA"/>
    <property type="match status" value="1"/>
</dbReference>
<feature type="transmembrane region" description="Helical" evidence="1">
    <location>
        <begin position="175"/>
        <end position="193"/>
    </location>
</feature>
<feature type="transmembrane region" description="Helical" evidence="1">
    <location>
        <begin position="149"/>
        <end position="169"/>
    </location>
</feature>
<evidence type="ECO:0000313" key="3">
    <source>
        <dbReference type="EMBL" id="KAF0691387.1"/>
    </source>
</evidence>
<feature type="non-terminal residue" evidence="3">
    <location>
        <position position="1"/>
    </location>
</feature>
<gene>
    <name evidence="3" type="ORF">As57867_017323</name>
</gene>
<feature type="transmembrane region" description="Helical" evidence="1">
    <location>
        <begin position="79"/>
        <end position="102"/>
    </location>
</feature>
<accession>A0A6A4Y6X1</accession>
<dbReference type="OrthoDB" id="64403at2759"/>
<dbReference type="AlphaFoldDB" id="A0A6A4Y6X1"/>